<evidence type="ECO:0000313" key="1">
    <source>
        <dbReference type="EMBL" id="KAL2273329.1"/>
    </source>
</evidence>
<name>A0ABR4DVU6_9PEZI</name>
<organism evidence="1 2">
    <name type="scientific">Diaporthe vaccinii</name>
    <dbReference type="NCBI Taxonomy" id="105482"/>
    <lineage>
        <taxon>Eukaryota</taxon>
        <taxon>Fungi</taxon>
        <taxon>Dikarya</taxon>
        <taxon>Ascomycota</taxon>
        <taxon>Pezizomycotina</taxon>
        <taxon>Sordariomycetes</taxon>
        <taxon>Sordariomycetidae</taxon>
        <taxon>Diaporthales</taxon>
        <taxon>Diaporthaceae</taxon>
        <taxon>Diaporthe</taxon>
        <taxon>Diaporthe eres species complex</taxon>
    </lineage>
</organism>
<reference evidence="1 2" key="1">
    <citation type="submission" date="2024-03" db="EMBL/GenBank/DDBJ databases">
        <title>A high-quality draft genome sequence of Diaporthe vaccinii, a causative agent of upright dieback and viscid rot disease in cranberry plants.</title>
        <authorList>
            <person name="Sarrasin M."/>
            <person name="Lang B.F."/>
            <person name="Burger G."/>
        </authorList>
    </citation>
    <scope>NUCLEOTIDE SEQUENCE [LARGE SCALE GENOMIC DNA]</scope>
    <source>
        <strain evidence="1 2">IS7</strain>
    </source>
</reference>
<gene>
    <name evidence="1" type="ORF">FJTKL_04792</name>
</gene>
<dbReference type="Proteomes" id="UP001600888">
    <property type="component" value="Unassembled WGS sequence"/>
</dbReference>
<accession>A0ABR4DVU6</accession>
<comment type="caution">
    <text evidence="1">The sequence shown here is derived from an EMBL/GenBank/DDBJ whole genome shotgun (WGS) entry which is preliminary data.</text>
</comment>
<dbReference type="EMBL" id="JBAWTH010000190">
    <property type="protein sequence ID" value="KAL2273329.1"/>
    <property type="molecule type" value="Genomic_DNA"/>
</dbReference>
<proteinExistence type="predicted"/>
<keyword evidence="2" id="KW-1185">Reference proteome</keyword>
<protein>
    <submittedName>
        <fullName evidence="1">Uncharacterized protein</fullName>
    </submittedName>
</protein>
<sequence length="183" mass="19882">MTAALPFMIATYGQIIEEEAAAQQSLEAECGVLQKKLDALAADRVPFDFWASAFTQKSRRVSSAPSATSSYTFRELVLEQSLAELNTVTTQILTILFEQSRHATPLTTGMLSSLFVGDNMASAGGDHDTSGGAALDSYLSVDARLSYGKRSGGERKRIDLALFTLLYVSHGRSPHRAHYMLVD</sequence>
<evidence type="ECO:0000313" key="2">
    <source>
        <dbReference type="Proteomes" id="UP001600888"/>
    </source>
</evidence>